<protein>
    <submittedName>
        <fullName evidence="1">Uncharacterized protein</fullName>
    </submittedName>
</protein>
<organism evidence="1 2">
    <name type="scientific">candidate division TA06 bacterium 34_109</name>
    <dbReference type="NCBI Taxonomy" id="1635277"/>
    <lineage>
        <taxon>Bacteria</taxon>
        <taxon>Bacteria division TA06</taxon>
    </lineage>
</organism>
<evidence type="ECO:0000313" key="1">
    <source>
        <dbReference type="EMBL" id="KUK88179.1"/>
    </source>
</evidence>
<accession>A0A117M778</accession>
<dbReference type="Proteomes" id="UP000053467">
    <property type="component" value="Unassembled WGS sequence"/>
</dbReference>
<reference evidence="2" key="1">
    <citation type="journal article" date="2015" name="MBio">
        <title>Genome-Resolved Metagenomic Analysis Reveals Roles for Candidate Phyla and Other Microbial Community Members in Biogeochemical Transformations in Oil Reservoirs.</title>
        <authorList>
            <person name="Hu P."/>
            <person name="Tom L."/>
            <person name="Singh A."/>
            <person name="Thomas B.C."/>
            <person name="Baker B.J."/>
            <person name="Piceno Y.M."/>
            <person name="Andersen G.L."/>
            <person name="Banfield J.F."/>
        </authorList>
    </citation>
    <scope>NUCLEOTIDE SEQUENCE [LARGE SCALE GENOMIC DNA]</scope>
</reference>
<dbReference type="EMBL" id="LGGX01000001">
    <property type="protein sequence ID" value="KUK88179.1"/>
    <property type="molecule type" value="Genomic_DNA"/>
</dbReference>
<proteinExistence type="predicted"/>
<name>A0A117M778_UNCT6</name>
<sequence length="132" mass="16148">MRIYITHCSAKKDQSLKVSGDKVTPDKLYTAKPTQHFMNECKKKNVNWAIFSDLYGVWFPKIKHEWYDKHPNKVTEQEFRNLLNDFDQKLQGYDEIWFYCNPARFHKLYKRLLKETKLKKRIKLFTHYKEII</sequence>
<comment type="caution">
    <text evidence="1">The sequence shown here is derived from an EMBL/GenBank/DDBJ whole genome shotgun (WGS) entry which is preliminary data.</text>
</comment>
<dbReference type="AlphaFoldDB" id="A0A117M778"/>
<gene>
    <name evidence="1" type="ORF">XE03_0185</name>
</gene>
<evidence type="ECO:0000313" key="2">
    <source>
        <dbReference type="Proteomes" id="UP000053467"/>
    </source>
</evidence>